<evidence type="ECO:0000259" key="2">
    <source>
        <dbReference type="Pfam" id="PF05183"/>
    </source>
</evidence>
<keyword evidence="1" id="KW-0696">RNA-directed RNA polymerase</keyword>
<dbReference type="GO" id="GO:0003968">
    <property type="term" value="F:RNA-directed RNA polymerase activity"/>
    <property type="evidence" value="ECO:0007669"/>
    <property type="project" value="UniProtKB-KW"/>
</dbReference>
<accession>A0AAW2YXL0</accession>
<sequence length="358" mass="41600">MITGSDLDGDRYFVCWDKQIVNNVHQFECGNDNHAVITSSFDQTKFKNWIGIRERYINFFEDEWTEGNYWKIMNRLNDHLVVAVDSPKTGQSLRSNEADILLVACQPKLPHFHKDARNSNSYFCKSIVAYLHDVSNNVVSALYKLIPSSHSQTLLDYQSSYIFDCVYKNMNIQQNLLEQFWGDSVMKVIDRMTEGEITLTELFCLCDLFRDTFSLMSMMSSGKFVLCHLLNNLEFIDVAAKKKIAELAASENVAILTTLKFYGNKVPRSCIIYQDKSCVLYDLTRTDKTDLVRAVNGKIGKAGLYFADVRCYQEKINEESFYKYVRDLYYKYKHNDTLNTEQILSYMSRTKPFPNKKL</sequence>
<keyword evidence="1" id="KW-0694">RNA-binding</keyword>
<proteinExistence type="inferred from homology"/>
<reference evidence="3 4" key="1">
    <citation type="submission" date="2024-03" db="EMBL/GenBank/DDBJ databases">
        <title>The Acrasis kona genome and developmental transcriptomes reveal deep origins of eukaryotic multicellular pathways.</title>
        <authorList>
            <person name="Sheikh S."/>
            <person name="Fu C.-J."/>
            <person name="Brown M.W."/>
            <person name="Baldauf S.L."/>
        </authorList>
    </citation>
    <scope>NUCLEOTIDE SEQUENCE [LARGE SCALE GENOMIC DNA]</scope>
    <source>
        <strain evidence="3 4">ATCC MYA-3509</strain>
    </source>
</reference>
<organism evidence="3 4">
    <name type="scientific">Acrasis kona</name>
    <dbReference type="NCBI Taxonomy" id="1008807"/>
    <lineage>
        <taxon>Eukaryota</taxon>
        <taxon>Discoba</taxon>
        <taxon>Heterolobosea</taxon>
        <taxon>Tetramitia</taxon>
        <taxon>Eutetramitia</taxon>
        <taxon>Acrasidae</taxon>
        <taxon>Acrasis</taxon>
    </lineage>
</organism>
<comment type="catalytic activity">
    <reaction evidence="1">
        <text>RNA(n) + a ribonucleoside 5'-triphosphate = RNA(n+1) + diphosphate</text>
        <dbReference type="Rhea" id="RHEA:21248"/>
        <dbReference type="Rhea" id="RHEA-COMP:14527"/>
        <dbReference type="Rhea" id="RHEA-COMP:17342"/>
        <dbReference type="ChEBI" id="CHEBI:33019"/>
        <dbReference type="ChEBI" id="CHEBI:61557"/>
        <dbReference type="ChEBI" id="CHEBI:140395"/>
        <dbReference type="EC" id="2.7.7.48"/>
    </reaction>
</comment>
<dbReference type="InterPro" id="IPR057596">
    <property type="entry name" value="RDRP_core"/>
</dbReference>
<dbReference type="GO" id="GO:0003723">
    <property type="term" value="F:RNA binding"/>
    <property type="evidence" value="ECO:0007669"/>
    <property type="project" value="UniProtKB-KW"/>
</dbReference>
<evidence type="ECO:0000313" key="3">
    <source>
        <dbReference type="EMBL" id="KAL0482178.1"/>
    </source>
</evidence>
<keyword evidence="1" id="KW-0808">Transferase</keyword>
<dbReference type="EC" id="2.7.7.48" evidence="1"/>
<name>A0AAW2YXL0_9EUKA</name>
<evidence type="ECO:0000256" key="1">
    <source>
        <dbReference type="RuleBase" id="RU363098"/>
    </source>
</evidence>
<comment type="similarity">
    <text evidence="1">Belongs to the RdRP family.</text>
</comment>
<protein>
    <recommendedName>
        <fullName evidence="1">RNA-dependent RNA polymerase</fullName>
        <ecNumber evidence="1">2.7.7.48</ecNumber>
    </recommendedName>
</protein>
<feature type="domain" description="RDRP core" evidence="2">
    <location>
        <begin position="1"/>
        <end position="132"/>
    </location>
</feature>
<dbReference type="Proteomes" id="UP001431209">
    <property type="component" value="Unassembled WGS sequence"/>
</dbReference>
<dbReference type="EMBL" id="JAOPGA020000821">
    <property type="protein sequence ID" value="KAL0482178.1"/>
    <property type="molecule type" value="Genomic_DNA"/>
</dbReference>
<dbReference type="Pfam" id="PF05183">
    <property type="entry name" value="RdRP"/>
    <property type="match status" value="1"/>
</dbReference>
<dbReference type="AlphaFoldDB" id="A0AAW2YXL0"/>
<keyword evidence="1" id="KW-0548">Nucleotidyltransferase</keyword>
<gene>
    <name evidence="3" type="ORF">AKO1_013357</name>
</gene>
<keyword evidence="4" id="KW-1185">Reference proteome</keyword>
<comment type="caution">
    <text evidence="3">The sequence shown here is derived from an EMBL/GenBank/DDBJ whole genome shotgun (WGS) entry which is preliminary data.</text>
</comment>
<evidence type="ECO:0000313" key="4">
    <source>
        <dbReference type="Proteomes" id="UP001431209"/>
    </source>
</evidence>